<keyword evidence="1" id="KW-0812">Transmembrane</keyword>
<dbReference type="Pfam" id="PF10321">
    <property type="entry name" value="7TM_GPCR_Srt"/>
    <property type="match status" value="1"/>
</dbReference>
<keyword evidence="3" id="KW-1185">Reference proteome</keyword>
<gene>
    <name evidence="2" type="ORF">QR680_009993</name>
</gene>
<accession>A0AA39IMC7</accession>
<evidence type="ECO:0000313" key="2">
    <source>
        <dbReference type="EMBL" id="KAK0426966.1"/>
    </source>
</evidence>
<dbReference type="InterPro" id="IPR019425">
    <property type="entry name" value="7TM_GPCR_serpentine_rcpt_Srt"/>
</dbReference>
<reference evidence="2" key="1">
    <citation type="submission" date="2023-06" db="EMBL/GenBank/DDBJ databases">
        <title>Genomic analysis of the entomopathogenic nematode Steinernema hermaphroditum.</title>
        <authorList>
            <person name="Schwarz E.M."/>
            <person name="Heppert J.K."/>
            <person name="Baniya A."/>
            <person name="Schwartz H.T."/>
            <person name="Tan C.-H."/>
            <person name="Antoshechkin I."/>
            <person name="Sternberg P.W."/>
            <person name="Goodrich-Blair H."/>
            <person name="Dillman A.R."/>
        </authorList>
    </citation>
    <scope>NUCLEOTIDE SEQUENCE</scope>
    <source>
        <strain evidence="2">PS9179</strain>
        <tissue evidence="2">Whole animal</tissue>
    </source>
</reference>
<evidence type="ECO:0000313" key="3">
    <source>
        <dbReference type="Proteomes" id="UP001175271"/>
    </source>
</evidence>
<keyword evidence="1" id="KW-1133">Transmembrane helix</keyword>
<dbReference type="EMBL" id="JAUCMV010000001">
    <property type="protein sequence ID" value="KAK0426966.1"/>
    <property type="molecule type" value="Genomic_DNA"/>
</dbReference>
<sequence>MSTFSTVMLNSNTLLTAIGFIMYLRIIQVFLKKSYRSQECYRIMIHIGITQCLFAPGTIINTTRVLTGANFWILPEITTKLFPSESRMEALMSVALALNRLKVMCELRYPSAIHTAIVAFAWVFGIVNYGLLFSPWYNYYISDEDYLSHYDMSKPLTATMKTMGSVLIFCCSVLQLVLYTIIVAYIIRMQGKLSKKLQSRKEMNILLYACARFLFDVVPVCAVYGYIPVPNTELAHICVLVAYSFNRVALQPVLYLLLNRDVRGDFIPRRTTVVVKSVSVIHRK</sequence>
<dbReference type="SUPFAM" id="SSF81321">
    <property type="entry name" value="Family A G protein-coupled receptor-like"/>
    <property type="match status" value="1"/>
</dbReference>
<dbReference type="Gene3D" id="1.20.1070.10">
    <property type="entry name" value="Rhodopsin 7-helix transmembrane proteins"/>
    <property type="match status" value="1"/>
</dbReference>
<feature type="transmembrane region" description="Helical" evidence="1">
    <location>
        <begin position="206"/>
        <end position="228"/>
    </location>
</feature>
<proteinExistence type="predicted"/>
<comment type="caution">
    <text evidence="2">The sequence shown here is derived from an EMBL/GenBank/DDBJ whole genome shotgun (WGS) entry which is preliminary data.</text>
</comment>
<evidence type="ECO:0008006" key="4">
    <source>
        <dbReference type="Google" id="ProtNLM"/>
    </source>
</evidence>
<protein>
    <recommendedName>
        <fullName evidence="4">7TM GPCR serpentine receptor class x (Srx) domain-containing protein</fullName>
    </recommendedName>
</protein>
<name>A0AA39IMC7_9BILA</name>
<feature type="transmembrane region" description="Helical" evidence="1">
    <location>
        <begin position="234"/>
        <end position="258"/>
    </location>
</feature>
<feature type="transmembrane region" description="Helical" evidence="1">
    <location>
        <begin position="12"/>
        <end position="31"/>
    </location>
</feature>
<keyword evidence="1" id="KW-0472">Membrane</keyword>
<evidence type="ECO:0000256" key="1">
    <source>
        <dbReference type="SAM" id="Phobius"/>
    </source>
</evidence>
<dbReference type="AlphaFoldDB" id="A0AA39IMC7"/>
<organism evidence="2 3">
    <name type="scientific">Steinernema hermaphroditum</name>
    <dbReference type="NCBI Taxonomy" id="289476"/>
    <lineage>
        <taxon>Eukaryota</taxon>
        <taxon>Metazoa</taxon>
        <taxon>Ecdysozoa</taxon>
        <taxon>Nematoda</taxon>
        <taxon>Chromadorea</taxon>
        <taxon>Rhabditida</taxon>
        <taxon>Tylenchina</taxon>
        <taxon>Panagrolaimomorpha</taxon>
        <taxon>Strongyloidoidea</taxon>
        <taxon>Steinernematidae</taxon>
        <taxon>Steinernema</taxon>
    </lineage>
</organism>
<feature type="transmembrane region" description="Helical" evidence="1">
    <location>
        <begin position="112"/>
        <end position="132"/>
    </location>
</feature>
<feature type="transmembrane region" description="Helical" evidence="1">
    <location>
        <begin position="166"/>
        <end position="186"/>
    </location>
</feature>
<dbReference type="Proteomes" id="UP001175271">
    <property type="component" value="Unassembled WGS sequence"/>
</dbReference>